<accession>A0A1F5R5D3</accession>
<evidence type="ECO:0000256" key="3">
    <source>
        <dbReference type="ARBA" id="ARBA00023237"/>
    </source>
</evidence>
<feature type="signal peptide" evidence="6">
    <location>
        <begin position="1"/>
        <end position="21"/>
    </location>
</feature>
<dbReference type="InterPro" id="IPR039567">
    <property type="entry name" value="Gly-zipper"/>
</dbReference>
<reference evidence="8 9" key="1">
    <citation type="journal article" date="2016" name="Nat. Commun.">
        <title>Thousands of microbial genomes shed light on interconnected biogeochemical processes in an aquifer system.</title>
        <authorList>
            <person name="Anantharaman K."/>
            <person name="Brown C.T."/>
            <person name="Hug L.A."/>
            <person name="Sharon I."/>
            <person name="Castelle C.J."/>
            <person name="Probst A.J."/>
            <person name="Thomas B.C."/>
            <person name="Singh A."/>
            <person name="Wilkins M.J."/>
            <person name="Karaoz U."/>
            <person name="Brodie E.L."/>
            <person name="Williams K.H."/>
            <person name="Hubbard S.S."/>
            <person name="Banfield J.F."/>
        </authorList>
    </citation>
    <scope>NUCLEOTIDE SEQUENCE [LARGE SCALE GENOMIC DNA]</scope>
</reference>
<dbReference type="PANTHER" id="PTHR30329">
    <property type="entry name" value="STATOR ELEMENT OF FLAGELLAR MOTOR COMPLEX"/>
    <property type="match status" value="1"/>
</dbReference>
<evidence type="ECO:0000313" key="9">
    <source>
        <dbReference type="Proteomes" id="UP000177230"/>
    </source>
</evidence>
<feature type="chain" id="PRO_5009520665" description="OmpA-like domain-containing protein" evidence="6">
    <location>
        <begin position="22"/>
        <end position="224"/>
    </location>
</feature>
<dbReference type="Gene3D" id="3.30.1330.60">
    <property type="entry name" value="OmpA-like domain"/>
    <property type="match status" value="1"/>
</dbReference>
<dbReference type="InterPro" id="IPR006664">
    <property type="entry name" value="OMP_bac"/>
</dbReference>
<dbReference type="PANTHER" id="PTHR30329:SF21">
    <property type="entry name" value="LIPOPROTEIN YIAD-RELATED"/>
    <property type="match status" value="1"/>
</dbReference>
<keyword evidence="5" id="KW-1133">Transmembrane helix</keyword>
<dbReference type="InterPro" id="IPR050330">
    <property type="entry name" value="Bact_OuterMem_StrucFunc"/>
</dbReference>
<dbReference type="Proteomes" id="UP000177230">
    <property type="component" value="Unassembled WGS sequence"/>
</dbReference>
<dbReference type="Pfam" id="PF00691">
    <property type="entry name" value="OmpA"/>
    <property type="match status" value="1"/>
</dbReference>
<dbReference type="InterPro" id="IPR006690">
    <property type="entry name" value="OMPA-like_CS"/>
</dbReference>
<feature type="domain" description="OmpA-like" evidence="7">
    <location>
        <begin position="94"/>
        <end position="212"/>
    </location>
</feature>
<evidence type="ECO:0000259" key="7">
    <source>
        <dbReference type="PROSITE" id="PS51123"/>
    </source>
</evidence>
<protein>
    <recommendedName>
        <fullName evidence="7">OmpA-like domain-containing protein</fullName>
    </recommendedName>
</protein>
<dbReference type="Pfam" id="PF13488">
    <property type="entry name" value="Gly-zipper_Omp"/>
    <property type="match status" value="1"/>
</dbReference>
<dbReference type="AlphaFoldDB" id="A0A1F5R5D3"/>
<keyword evidence="5" id="KW-0812">Transmembrane</keyword>
<comment type="subcellular location">
    <subcellularLocation>
        <location evidence="1">Cell outer membrane</location>
    </subcellularLocation>
</comment>
<evidence type="ECO:0000256" key="2">
    <source>
        <dbReference type="ARBA" id="ARBA00023136"/>
    </source>
</evidence>
<gene>
    <name evidence="8" type="ORF">A2024_11185</name>
</gene>
<sequence length="224" mass="23339">MKIKTNIVMVLALSVSLAVMSGCGLSNALKGGGIGAGVGGVAGGIIGNQYGNTALGAIIGAAVGGTAGALIGNEMDKRAEEMKRDMQGATIERVGEGIKITFDSGLLFDVDESYLRSQAKTNIESLAKILNKYSDTNILIEGDTDNTGSEDYNLKLSERRAQAVANHLMGQAVPGSRISTVGMGESNPIASNDTEYGRQQNRRVEVAIFANDKLKNAAENGTLN</sequence>
<dbReference type="PRINTS" id="PR01023">
    <property type="entry name" value="NAFLGMOTY"/>
</dbReference>
<dbReference type="PROSITE" id="PS51123">
    <property type="entry name" value="OMPA_2"/>
    <property type="match status" value="1"/>
</dbReference>
<feature type="transmembrane region" description="Helical" evidence="5">
    <location>
        <begin position="50"/>
        <end position="72"/>
    </location>
</feature>
<dbReference type="EMBL" id="MFFM01000043">
    <property type="protein sequence ID" value="OGF09243.1"/>
    <property type="molecule type" value="Genomic_DNA"/>
</dbReference>
<dbReference type="GO" id="GO:0009279">
    <property type="term" value="C:cell outer membrane"/>
    <property type="evidence" value="ECO:0007669"/>
    <property type="project" value="UniProtKB-SubCell"/>
</dbReference>
<keyword evidence="3" id="KW-0998">Cell outer membrane</keyword>
<evidence type="ECO:0000256" key="1">
    <source>
        <dbReference type="ARBA" id="ARBA00004442"/>
    </source>
</evidence>
<comment type="caution">
    <text evidence="8">The sequence shown here is derived from an EMBL/GenBank/DDBJ whole genome shotgun (WGS) entry which is preliminary data.</text>
</comment>
<evidence type="ECO:0000256" key="4">
    <source>
        <dbReference type="PROSITE-ProRule" id="PRU00473"/>
    </source>
</evidence>
<organism evidence="8 9">
    <name type="scientific">Candidatus Edwardsbacteria bacterium GWF2_54_11</name>
    <dbReference type="NCBI Taxonomy" id="1817851"/>
    <lineage>
        <taxon>Bacteria</taxon>
        <taxon>Candidatus Edwardsiibacteriota</taxon>
    </lineage>
</organism>
<dbReference type="CDD" id="cd07185">
    <property type="entry name" value="OmpA_C-like"/>
    <property type="match status" value="1"/>
</dbReference>
<evidence type="ECO:0000256" key="5">
    <source>
        <dbReference type="SAM" id="Phobius"/>
    </source>
</evidence>
<keyword evidence="2 4" id="KW-0472">Membrane</keyword>
<proteinExistence type="predicted"/>
<dbReference type="InterPro" id="IPR036737">
    <property type="entry name" value="OmpA-like_sf"/>
</dbReference>
<dbReference type="PROSITE" id="PS51257">
    <property type="entry name" value="PROKAR_LIPOPROTEIN"/>
    <property type="match status" value="1"/>
</dbReference>
<dbReference type="PROSITE" id="PS01068">
    <property type="entry name" value="OMPA_1"/>
    <property type="match status" value="1"/>
</dbReference>
<name>A0A1F5R5D3_9BACT</name>
<dbReference type="InterPro" id="IPR006665">
    <property type="entry name" value="OmpA-like"/>
</dbReference>
<keyword evidence="6" id="KW-0732">Signal</keyword>
<dbReference type="PRINTS" id="PR01021">
    <property type="entry name" value="OMPADOMAIN"/>
</dbReference>
<evidence type="ECO:0000313" key="8">
    <source>
        <dbReference type="EMBL" id="OGF09243.1"/>
    </source>
</evidence>
<evidence type="ECO:0000256" key="6">
    <source>
        <dbReference type="SAM" id="SignalP"/>
    </source>
</evidence>
<dbReference type="SUPFAM" id="SSF103088">
    <property type="entry name" value="OmpA-like"/>
    <property type="match status" value="1"/>
</dbReference>